<evidence type="ECO:0000259" key="3">
    <source>
        <dbReference type="PROSITE" id="PS51186"/>
    </source>
</evidence>
<dbReference type="SUPFAM" id="SSF55729">
    <property type="entry name" value="Acyl-CoA N-acyltransferases (Nat)"/>
    <property type="match status" value="1"/>
</dbReference>
<dbReference type="InterPro" id="IPR000182">
    <property type="entry name" value="GNAT_dom"/>
</dbReference>
<gene>
    <name evidence="4" type="ORF">DL237_11705</name>
</gene>
<organism evidence="4 5">
    <name type="scientific">Pseudooceanicola sediminis</name>
    <dbReference type="NCBI Taxonomy" id="2211117"/>
    <lineage>
        <taxon>Bacteria</taxon>
        <taxon>Pseudomonadati</taxon>
        <taxon>Pseudomonadota</taxon>
        <taxon>Alphaproteobacteria</taxon>
        <taxon>Rhodobacterales</taxon>
        <taxon>Paracoccaceae</taxon>
        <taxon>Pseudooceanicola</taxon>
    </lineage>
</organism>
<dbReference type="OrthoDB" id="9804026at2"/>
<dbReference type="EMBL" id="QWJJ01000009">
    <property type="protein sequence ID" value="RII38617.1"/>
    <property type="molecule type" value="Genomic_DNA"/>
</dbReference>
<dbReference type="GO" id="GO:0016747">
    <property type="term" value="F:acyltransferase activity, transferring groups other than amino-acyl groups"/>
    <property type="evidence" value="ECO:0007669"/>
    <property type="project" value="InterPro"/>
</dbReference>
<keyword evidence="5" id="KW-1185">Reference proteome</keyword>
<dbReference type="PANTHER" id="PTHR42919:SF8">
    <property type="entry name" value="N-ALPHA-ACETYLTRANSFERASE 50"/>
    <property type="match status" value="1"/>
</dbReference>
<sequence length="137" mass="14836">MPPAELARIHAASFTTPRPWSEAELTQLLADSACFLVTSAQGFLLARAVLDEAEILTLAIDPVARRQGQARALIHDFEGICRAKGVENAYLEVAADNTAALALYHAAGFVVKGRRPRYYRSPEGTLKDAEIMGKVIA</sequence>
<evidence type="ECO:0000256" key="2">
    <source>
        <dbReference type="ARBA" id="ARBA00023315"/>
    </source>
</evidence>
<comment type="caution">
    <text evidence="4">The sequence shown here is derived from an EMBL/GenBank/DDBJ whole genome shotgun (WGS) entry which is preliminary data.</text>
</comment>
<dbReference type="InterPro" id="IPR016181">
    <property type="entry name" value="Acyl_CoA_acyltransferase"/>
</dbReference>
<accession>A0A399J1V7</accession>
<evidence type="ECO:0000313" key="5">
    <source>
        <dbReference type="Proteomes" id="UP000265848"/>
    </source>
</evidence>
<dbReference type="InterPro" id="IPR051556">
    <property type="entry name" value="N-term/lysine_N-AcTrnsfr"/>
</dbReference>
<dbReference type="PROSITE" id="PS51186">
    <property type="entry name" value="GNAT"/>
    <property type="match status" value="1"/>
</dbReference>
<dbReference type="PANTHER" id="PTHR42919">
    <property type="entry name" value="N-ALPHA-ACETYLTRANSFERASE"/>
    <property type="match status" value="1"/>
</dbReference>
<proteinExistence type="predicted"/>
<reference evidence="4 5" key="1">
    <citation type="submission" date="2018-08" db="EMBL/GenBank/DDBJ databases">
        <title>Pseudooceanicola sediminis CY03 in the family Rhodobacteracea.</title>
        <authorList>
            <person name="Zhang Y.-J."/>
        </authorList>
    </citation>
    <scope>NUCLEOTIDE SEQUENCE [LARGE SCALE GENOMIC DNA]</scope>
    <source>
        <strain evidence="4 5">CY03</strain>
    </source>
</reference>
<dbReference type="Proteomes" id="UP000265848">
    <property type="component" value="Unassembled WGS sequence"/>
</dbReference>
<dbReference type="Pfam" id="PF00583">
    <property type="entry name" value="Acetyltransf_1"/>
    <property type="match status" value="1"/>
</dbReference>
<keyword evidence="2" id="KW-0012">Acyltransferase</keyword>
<evidence type="ECO:0000313" key="4">
    <source>
        <dbReference type="EMBL" id="RII38617.1"/>
    </source>
</evidence>
<feature type="domain" description="N-acetyltransferase" evidence="3">
    <location>
        <begin position="1"/>
        <end position="137"/>
    </location>
</feature>
<dbReference type="AlphaFoldDB" id="A0A399J1V7"/>
<dbReference type="CDD" id="cd04301">
    <property type="entry name" value="NAT_SF"/>
    <property type="match status" value="1"/>
</dbReference>
<dbReference type="Gene3D" id="3.40.630.30">
    <property type="match status" value="1"/>
</dbReference>
<keyword evidence="1 4" id="KW-0808">Transferase</keyword>
<name>A0A399J1V7_9RHOB</name>
<evidence type="ECO:0000256" key="1">
    <source>
        <dbReference type="ARBA" id="ARBA00022679"/>
    </source>
</evidence>
<protein>
    <submittedName>
        <fullName evidence="4">GNAT family N-acetyltransferase</fullName>
    </submittedName>
</protein>